<evidence type="ECO:0000313" key="2">
    <source>
        <dbReference type="Proteomes" id="UP000053097"/>
    </source>
</evidence>
<dbReference type="AlphaFoldDB" id="A0A026WGT7"/>
<reference evidence="1 2" key="1">
    <citation type="journal article" date="2014" name="Curr. Biol.">
        <title>The genome of the clonal raider ant Cerapachys biroi.</title>
        <authorList>
            <person name="Oxley P.R."/>
            <person name="Ji L."/>
            <person name="Fetter-Pruneda I."/>
            <person name="McKenzie S.K."/>
            <person name="Li C."/>
            <person name="Hu H."/>
            <person name="Zhang G."/>
            <person name="Kronauer D.J."/>
        </authorList>
    </citation>
    <scope>NUCLEOTIDE SEQUENCE [LARGE SCALE GENOMIC DNA]</scope>
</reference>
<accession>A0A026WGT7</accession>
<gene>
    <name evidence="1" type="ORF">X777_05325</name>
</gene>
<evidence type="ECO:0008006" key="3">
    <source>
        <dbReference type="Google" id="ProtNLM"/>
    </source>
</evidence>
<proteinExistence type="predicted"/>
<dbReference type="EMBL" id="KK107225">
    <property type="protein sequence ID" value="EZA55138.1"/>
    <property type="molecule type" value="Genomic_DNA"/>
</dbReference>
<protein>
    <recommendedName>
        <fullName evidence="3">DUF4817 domain-containing protein</fullName>
    </recommendedName>
</protein>
<sequence>MSNLATEEKVYIIECFFSRGKVYSSAYREFRTKYGNLRILFENGDFDEKLIINNIYVNKQNYRFWGSENPNVAAIKKVISNIKDDMLEKVFTRLRKRIEFCTNSDGAHFEDIYHYLI</sequence>
<dbReference type="Proteomes" id="UP000053097">
    <property type="component" value="Unassembled WGS sequence"/>
</dbReference>
<keyword evidence="2" id="KW-1185">Reference proteome</keyword>
<organism evidence="1 2">
    <name type="scientific">Ooceraea biroi</name>
    <name type="common">Clonal raider ant</name>
    <name type="synonym">Cerapachys biroi</name>
    <dbReference type="NCBI Taxonomy" id="2015173"/>
    <lineage>
        <taxon>Eukaryota</taxon>
        <taxon>Metazoa</taxon>
        <taxon>Ecdysozoa</taxon>
        <taxon>Arthropoda</taxon>
        <taxon>Hexapoda</taxon>
        <taxon>Insecta</taxon>
        <taxon>Pterygota</taxon>
        <taxon>Neoptera</taxon>
        <taxon>Endopterygota</taxon>
        <taxon>Hymenoptera</taxon>
        <taxon>Apocrita</taxon>
        <taxon>Aculeata</taxon>
        <taxon>Formicoidea</taxon>
        <taxon>Formicidae</taxon>
        <taxon>Dorylinae</taxon>
        <taxon>Ooceraea</taxon>
    </lineage>
</organism>
<evidence type="ECO:0000313" key="1">
    <source>
        <dbReference type="EMBL" id="EZA55138.1"/>
    </source>
</evidence>
<name>A0A026WGT7_OOCBI</name>